<evidence type="ECO:0000313" key="2">
    <source>
        <dbReference type="Proteomes" id="UP000494165"/>
    </source>
</evidence>
<dbReference type="InterPro" id="IPR029731">
    <property type="entry name" value="OSGIN1/2"/>
</dbReference>
<sequence length="539" mass="59244">MRETWMYDKRAHHVIFSPRIGYLNGGRLQASYQSFDRRDWFALQAPDTHLRRSMRAPKGTFASSLHSGLPQGTVRKQVVIIGNGPSGIALSHMLSGNWPYYNGQPHPTDEELTARLANEPPGLSIVEQDLSFLSQGLEGRSNNVVSLLFDCLNLPCADLGLDSDPLLHWQYHPDKYVDHVVLGKGPPGGSWQAMDGNVLTISLSRWMELPGMDYRSFGGGGPPTCRNSRASVASMAKYYSEYVKLKRLQENFRCGTVVTDVKPLANDQWLVTGVEHAGDEGALDMPFHYVTSHLVLATGNYDRPNKLKVPGDSEPYVIYSLLELERMVKQNKLSEHSDPVLVVGAGLSAADAIIACRFHGLPVLHAFRRSSGDPGFVFRQLPENMYPEYHKVHQMMTDGGNSYKKYKSLPEHKIIEIMPDYKVRLMGPGDGGSAACYVIKVSAVIALIGAQPDLYFLPQSGVGLGVKKDLPVASRSNPIEVEPFSYECTEAPGLYAIGSLAGDNFVRFVHGGALAFTSHIHKQLSDCEASAAADEAVEV</sequence>
<protein>
    <recommendedName>
        <fullName evidence="3">FAD/NAD(P)-binding domain-containing protein</fullName>
    </recommendedName>
</protein>
<dbReference type="PANTHER" id="PTHR15192">
    <property type="entry name" value="PROTEIN CBG05349"/>
    <property type="match status" value="1"/>
</dbReference>
<dbReference type="Gene3D" id="3.50.50.60">
    <property type="entry name" value="FAD/NAD(P)-binding domain"/>
    <property type="match status" value="1"/>
</dbReference>
<name>A0A8S1C9H4_9INSE</name>
<dbReference type="Pfam" id="PF13738">
    <property type="entry name" value="Pyr_redox_3"/>
    <property type="match status" value="1"/>
</dbReference>
<dbReference type="InterPro" id="IPR036188">
    <property type="entry name" value="FAD/NAD-bd_sf"/>
</dbReference>
<reference evidence="1 2" key="1">
    <citation type="submission" date="2020-04" db="EMBL/GenBank/DDBJ databases">
        <authorList>
            <person name="Alioto T."/>
            <person name="Alioto T."/>
            <person name="Gomez Garrido J."/>
        </authorList>
    </citation>
    <scope>NUCLEOTIDE SEQUENCE [LARGE SCALE GENOMIC DNA]</scope>
</reference>
<keyword evidence="2" id="KW-1185">Reference proteome</keyword>
<dbReference type="EMBL" id="CADEPI010000023">
    <property type="protein sequence ID" value="CAB3365976.1"/>
    <property type="molecule type" value="Genomic_DNA"/>
</dbReference>
<evidence type="ECO:0000313" key="1">
    <source>
        <dbReference type="EMBL" id="CAB3365976.1"/>
    </source>
</evidence>
<dbReference type="Proteomes" id="UP000494165">
    <property type="component" value="Unassembled WGS sequence"/>
</dbReference>
<evidence type="ECO:0008006" key="3">
    <source>
        <dbReference type="Google" id="ProtNLM"/>
    </source>
</evidence>
<organism evidence="1 2">
    <name type="scientific">Cloeon dipterum</name>
    <dbReference type="NCBI Taxonomy" id="197152"/>
    <lineage>
        <taxon>Eukaryota</taxon>
        <taxon>Metazoa</taxon>
        <taxon>Ecdysozoa</taxon>
        <taxon>Arthropoda</taxon>
        <taxon>Hexapoda</taxon>
        <taxon>Insecta</taxon>
        <taxon>Pterygota</taxon>
        <taxon>Palaeoptera</taxon>
        <taxon>Ephemeroptera</taxon>
        <taxon>Pisciforma</taxon>
        <taxon>Baetidae</taxon>
        <taxon>Cloeon</taxon>
    </lineage>
</organism>
<dbReference type="OrthoDB" id="412005at2759"/>
<dbReference type="AlphaFoldDB" id="A0A8S1C9H4"/>
<comment type="caution">
    <text evidence="1">The sequence shown here is derived from an EMBL/GenBank/DDBJ whole genome shotgun (WGS) entry which is preliminary data.</text>
</comment>
<accession>A0A8S1C9H4</accession>
<dbReference type="PANTHER" id="PTHR15192:SF8">
    <property type="entry name" value="FAD_NAD(P)-BINDING DOMAIN-CONTAINING PROTEIN"/>
    <property type="match status" value="1"/>
</dbReference>
<proteinExistence type="predicted"/>
<gene>
    <name evidence="1" type="ORF">CLODIP_2_CD16226</name>
</gene>
<dbReference type="SUPFAM" id="SSF51905">
    <property type="entry name" value="FAD/NAD(P)-binding domain"/>
    <property type="match status" value="1"/>
</dbReference>